<name>A0A5B8MQF7_9CHLO</name>
<dbReference type="Proteomes" id="UP000316726">
    <property type="component" value="Chromosome 7"/>
</dbReference>
<gene>
    <name evidence="10" type="ORF">A3770_07p47620</name>
</gene>
<comment type="similarity">
    <text evidence="2">Belongs to the COX16 family.</text>
</comment>
<sequence>MVSKQLKVGVPMIGVVLVGYLSLTSVLQGRIKDHDSRTLNDTPRIPESNKKKGKLDMEEEIKRAENVVADEYELKSTRKGG</sequence>
<keyword evidence="7 9" id="KW-0472">Membrane</keyword>
<keyword evidence="11" id="KW-1185">Reference proteome</keyword>
<evidence type="ECO:0000256" key="2">
    <source>
        <dbReference type="ARBA" id="ARBA00008370"/>
    </source>
</evidence>
<keyword evidence="6" id="KW-0496">Mitochondrion</keyword>
<evidence type="ECO:0000256" key="5">
    <source>
        <dbReference type="ARBA" id="ARBA00022989"/>
    </source>
</evidence>
<proteinExistence type="inferred from homology"/>
<accession>A0A5B8MQF7</accession>
<feature type="compositionally biased region" description="Basic and acidic residues" evidence="8">
    <location>
        <begin position="47"/>
        <end position="56"/>
    </location>
</feature>
<keyword evidence="3 9" id="KW-0812">Transmembrane</keyword>
<evidence type="ECO:0000313" key="11">
    <source>
        <dbReference type="Proteomes" id="UP000316726"/>
    </source>
</evidence>
<evidence type="ECO:0000256" key="3">
    <source>
        <dbReference type="ARBA" id="ARBA00022692"/>
    </source>
</evidence>
<evidence type="ECO:0000256" key="4">
    <source>
        <dbReference type="ARBA" id="ARBA00022792"/>
    </source>
</evidence>
<evidence type="ECO:0000256" key="8">
    <source>
        <dbReference type="SAM" id="MobiDB-lite"/>
    </source>
</evidence>
<feature type="transmembrane region" description="Helical" evidence="9">
    <location>
        <begin position="6"/>
        <end position="27"/>
    </location>
</feature>
<evidence type="ECO:0000256" key="7">
    <source>
        <dbReference type="ARBA" id="ARBA00023136"/>
    </source>
</evidence>
<keyword evidence="5 9" id="KW-1133">Transmembrane helix</keyword>
<keyword evidence="4" id="KW-0999">Mitochondrion inner membrane</keyword>
<reference evidence="10 11" key="1">
    <citation type="submission" date="2018-07" db="EMBL/GenBank/DDBJ databases">
        <title>The complete nuclear genome of the prasinophyte Chloropicon primus (CCMP1205).</title>
        <authorList>
            <person name="Pombert J.-F."/>
            <person name="Otis C."/>
            <person name="Turmel M."/>
            <person name="Lemieux C."/>
        </authorList>
    </citation>
    <scope>NUCLEOTIDE SEQUENCE [LARGE SCALE GENOMIC DNA]</scope>
    <source>
        <strain evidence="10 11">CCMP1205</strain>
    </source>
</reference>
<dbReference type="EMBL" id="CP031040">
    <property type="protein sequence ID" value="QDZ22244.1"/>
    <property type="molecule type" value="Genomic_DNA"/>
</dbReference>
<protein>
    <submittedName>
        <fullName evidence="10">Uncharacterized protein</fullName>
    </submittedName>
</protein>
<feature type="region of interest" description="Disordered" evidence="8">
    <location>
        <begin position="35"/>
        <end position="56"/>
    </location>
</feature>
<dbReference type="Pfam" id="PF14138">
    <property type="entry name" value="COX16"/>
    <property type="match status" value="1"/>
</dbReference>
<comment type="subcellular location">
    <subcellularLocation>
        <location evidence="1">Mitochondrion inner membrane</location>
        <topology evidence="1">Single-pass membrane protein</topology>
    </subcellularLocation>
</comment>
<evidence type="ECO:0000313" key="10">
    <source>
        <dbReference type="EMBL" id="QDZ22244.1"/>
    </source>
</evidence>
<organism evidence="10 11">
    <name type="scientific">Chloropicon primus</name>
    <dbReference type="NCBI Taxonomy" id="1764295"/>
    <lineage>
        <taxon>Eukaryota</taxon>
        <taxon>Viridiplantae</taxon>
        <taxon>Chlorophyta</taxon>
        <taxon>Chloropicophyceae</taxon>
        <taxon>Chloropicales</taxon>
        <taxon>Chloropicaceae</taxon>
        <taxon>Chloropicon</taxon>
    </lineage>
</organism>
<dbReference type="AlphaFoldDB" id="A0A5B8MQF7"/>
<evidence type="ECO:0000256" key="1">
    <source>
        <dbReference type="ARBA" id="ARBA00004434"/>
    </source>
</evidence>
<dbReference type="GO" id="GO:0005743">
    <property type="term" value="C:mitochondrial inner membrane"/>
    <property type="evidence" value="ECO:0007669"/>
    <property type="project" value="UniProtKB-SubCell"/>
</dbReference>
<dbReference type="InterPro" id="IPR020164">
    <property type="entry name" value="Cyt_c_Oxase_assmbl_COX16"/>
</dbReference>
<evidence type="ECO:0000256" key="9">
    <source>
        <dbReference type="SAM" id="Phobius"/>
    </source>
</evidence>
<evidence type="ECO:0000256" key="6">
    <source>
        <dbReference type="ARBA" id="ARBA00023128"/>
    </source>
</evidence>